<dbReference type="GeneID" id="300270658"/>
<dbReference type="CDD" id="cd05006">
    <property type="entry name" value="SIS_GmhA"/>
    <property type="match status" value="1"/>
</dbReference>
<gene>
    <name evidence="2" type="ORF">QJU57_02270</name>
</gene>
<dbReference type="Gene3D" id="3.40.50.10490">
    <property type="entry name" value="Glucose-6-phosphate isomerase like protein, domain 1"/>
    <property type="match status" value="1"/>
</dbReference>
<dbReference type="Proteomes" id="UP001226020">
    <property type="component" value="Unassembled WGS sequence"/>
</dbReference>
<dbReference type="SUPFAM" id="SSF53697">
    <property type="entry name" value="SIS domain"/>
    <property type="match status" value="1"/>
</dbReference>
<dbReference type="GO" id="GO:1901135">
    <property type="term" value="P:carbohydrate derivative metabolic process"/>
    <property type="evidence" value="ECO:0007669"/>
    <property type="project" value="InterPro"/>
</dbReference>
<organism evidence="2 3">
    <name type="scientific">Phocoenobacter atlanticus subsp. atlanticus</name>
    <dbReference type="NCBI Taxonomy" id="3061285"/>
    <lineage>
        <taxon>Bacteria</taxon>
        <taxon>Pseudomonadati</taxon>
        <taxon>Pseudomonadota</taxon>
        <taxon>Gammaproteobacteria</taxon>
        <taxon>Pasteurellales</taxon>
        <taxon>Pasteurellaceae</taxon>
        <taxon>Phocoenobacter</taxon>
        <taxon>Phocoenobacter atlanticus</taxon>
    </lineage>
</organism>
<evidence type="ECO:0000259" key="1">
    <source>
        <dbReference type="PROSITE" id="PS51464"/>
    </source>
</evidence>
<dbReference type="GO" id="GO:0097367">
    <property type="term" value="F:carbohydrate derivative binding"/>
    <property type="evidence" value="ECO:0007669"/>
    <property type="project" value="InterPro"/>
</dbReference>
<reference evidence="2 3" key="1">
    <citation type="journal article" date="2023" name="Front. Microbiol.">
        <title>Phylogeography and host specificity of Pasteurellaceae pathogenic to sea-farmed fish in the north-east Atlantic.</title>
        <authorList>
            <person name="Gulla S."/>
            <person name="Colquhoun D.J."/>
            <person name="Olsen A.B."/>
            <person name="Spilsberg B."/>
            <person name="Lagesen K."/>
            <person name="Aakesson C.P."/>
            <person name="Strom S."/>
            <person name="Manji F."/>
            <person name="Birkbeck T.H."/>
            <person name="Nilsen H.K."/>
        </authorList>
    </citation>
    <scope>NUCLEOTIDE SEQUENCE [LARGE SCALE GENOMIC DNA]</scope>
    <source>
        <strain evidence="2 3">NVIB3131</strain>
    </source>
</reference>
<sequence>MLQKIKDRFQESIQIQLASSELLPQAIEQAAKKIAECLLKGNKIIVCGSGRSYSNAQLLVSHLSNRYDLARPSFPSVLLSFEGVLATMSVQDDDIHSLYKKQLQAVAKEGDILIVFSPFGNEDIVLNAIYSAVNENLGIIAFTSSHNHHTAGLLAKTDTEIAIASNNEMRIIEGHLFSLNLMCESIDTLLFS</sequence>
<feature type="domain" description="SIS" evidence="1">
    <location>
        <begin position="34"/>
        <end position="192"/>
    </location>
</feature>
<evidence type="ECO:0000313" key="3">
    <source>
        <dbReference type="Proteomes" id="UP001226020"/>
    </source>
</evidence>
<dbReference type="AlphaFoldDB" id="A0AAW8CJD9"/>
<proteinExistence type="predicted"/>
<dbReference type="RefSeq" id="WP_306346701.1">
    <property type="nucleotide sequence ID" value="NZ_JASAVU010000004.1"/>
</dbReference>
<evidence type="ECO:0000313" key="2">
    <source>
        <dbReference type="EMBL" id="MDP8147903.1"/>
    </source>
</evidence>
<keyword evidence="3" id="KW-1185">Reference proteome</keyword>
<name>A0AAW8CJD9_9PAST</name>
<protein>
    <submittedName>
        <fullName evidence="2">SIS domain-containing protein</fullName>
    </submittedName>
</protein>
<dbReference type="PROSITE" id="PS51464">
    <property type="entry name" value="SIS"/>
    <property type="match status" value="1"/>
</dbReference>
<dbReference type="PANTHER" id="PTHR30390">
    <property type="entry name" value="SEDOHEPTULOSE 7-PHOSPHATE ISOMERASE / DNAA INITIATOR-ASSOCIATING FACTOR FOR REPLICATION INITIATION"/>
    <property type="match status" value="1"/>
</dbReference>
<comment type="caution">
    <text evidence="2">The sequence shown here is derived from an EMBL/GenBank/DDBJ whole genome shotgun (WGS) entry which is preliminary data.</text>
</comment>
<dbReference type="InterPro" id="IPR035461">
    <property type="entry name" value="GmhA/DiaA"/>
</dbReference>
<dbReference type="Pfam" id="PF13580">
    <property type="entry name" value="SIS_2"/>
    <property type="match status" value="1"/>
</dbReference>
<dbReference type="EMBL" id="JASAXT010000003">
    <property type="protein sequence ID" value="MDP8147903.1"/>
    <property type="molecule type" value="Genomic_DNA"/>
</dbReference>
<dbReference type="PANTHER" id="PTHR30390:SF6">
    <property type="entry name" value="DNAA INITIATOR-ASSOCIATING PROTEIN DIAA"/>
    <property type="match status" value="1"/>
</dbReference>
<accession>A0AAW8CJD9</accession>
<dbReference type="InterPro" id="IPR050099">
    <property type="entry name" value="SIS_GmhA/DiaA_subfam"/>
</dbReference>
<dbReference type="InterPro" id="IPR001347">
    <property type="entry name" value="SIS_dom"/>
</dbReference>
<dbReference type="InterPro" id="IPR046348">
    <property type="entry name" value="SIS_dom_sf"/>
</dbReference>